<feature type="compositionally biased region" description="Basic and acidic residues" evidence="1">
    <location>
        <begin position="774"/>
        <end position="787"/>
    </location>
</feature>
<dbReference type="SMART" id="SM00869">
    <property type="entry name" value="Autotransporter"/>
    <property type="match status" value="1"/>
</dbReference>
<feature type="domain" description="Autotransporter" evidence="2">
    <location>
        <begin position="484"/>
        <end position="760"/>
    </location>
</feature>
<dbReference type="SUPFAM" id="SSF103515">
    <property type="entry name" value="Autotransporter"/>
    <property type="match status" value="1"/>
</dbReference>
<dbReference type="AlphaFoldDB" id="D3UHG0"/>
<dbReference type="EMBL" id="FN555004">
    <property type="protein sequence ID" value="CBG39932.1"/>
    <property type="molecule type" value="Genomic_DNA"/>
</dbReference>
<dbReference type="InterPro" id="IPR005546">
    <property type="entry name" value="Autotransporte_beta"/>
</dbReference>
<evidence type="ECO:0000313" key="3">
    <source>
        <dbReference type="EMBL" id="CBG39932.1"/>
    </source>
</evidence>
<feature type="region of interest" description="Disordered" evidence="1">
    <location>
        <begin position="771"/>
        <end position="809"/>
    </location>
</feature>
<dbReference type="InterPro" id="IPR011050">
    <property type="entry name" value="Pectin_lyase_fold/virulence"/>
</dbReference>
<reference evidence="3 4" key="1">
    <citation type="journal article" date="2010" name="BMC Genomics">
        <title>Comparative genomics and proteomics of Helicobacter mustelae, an ulcerogenic and carcinogenic gastric pathogen.</title>
        <authorList>
            <person name="O'Toole P.W."/>
            <person name="Snelling W.J."/>
            <person name="Canchaya C."/>
            <person name="Forde B.M."/>
            <person name="Hardie K.R."/>
            <person name="Josenhans C."/>
            <person name="Graham R.L.J."/>
            <person name="McMullan G."/>
            <person name="Parkhill J."/>
            <person name="Belda E."/>
            <person name="Bentley S.D."/>
        </authorList>
    </citation>
    <scope>NUCLEOTIDE SEQUENCE [LARGE SCALE GENOMIC DNA]</scope>
    <source>
        <strain evidence="4">ATCC 43772 / LMG 18044 / NCTC 12198 / 12198</strain>
    </source>
</reference>
<protein>
    <submittedName>
        <fullName evidence="3">Putative autotransporter protein</fullName>
    </submittedName>
</protein>
<sequence>MDRILAKCTSLWRWKILKKICRSLFAQKNKFHLSFFLFTPLIFTPLAHSITITDANQIITVQASAPGDNNFLQTHSNQIIIYPTVQVTVFGTGAFAPQSNYTQRGFIYDAINQQNQIFSGKNAFSFAINTTQLTGDGGSMFFAGNNNATITFNSNLTINFTNGSNIGQGIFLSAPYVAPGGILDPQGNDQTGKFIFNRNVMINASNVAQNSGGYIFNLSQKKAVIDVNYNGGNAVNPVNLIQLQGNIKLNGQDAVLNMYLNNPDSFLVGREDYTSGQFNLSLNNGGKWIVTEGNPVINNLFISNQGDPNNNPFLQTQGFHNGLSMIDLATPQFNKPFTMQTITINTLSGNNGVFRTMVDIPGLQADLVKINKNSSGTFYLQLFEKPGVKPPGNGEIKVAEIMDGGQNLTFNALPAKIGLYDYTAKIIKKPQGNGFKWVIDANVPPKMTPNNNVQNAIYRLMTLQYRIFRIQSESINHHIDELVQTKAHHNFWANYYIGKQSYKSSRDNFQAMQGGYDYGLNLGALRQLVGVMVDYVGMKDRDTDFDGTVNNFGIGAYAQSDLTMSQKASINLDLKMKYNYSRNSFTPKNNLAGANFVKSYHLFFMGARLGSKINLDRGNTWFLEPSGNAGIGFISGGYINIVDQITQANFGGKQASASIMALDVNLAVGKRFFDADNYVDLRAGIGYGYNNNTGGNITFIDVNTQNNFTIATPADHRMKIFFSANASLNNFIKLYANFYRTFFSHLNTDYVFSFGVRISFGDFASSRGSRKRSAREDQSLEHQEIRPMKVPRKTLEGANARPLPRLYGN</sequence>
<dbReference type="STRING" id="679897.HMU06740"/>
<dbReference type="PROSITE" id="PS51208">
    <property type="entry name" value="AUTOTRANSPORTER"/>
    <property type="match status" value="1"/>
</dbReference>
<dbReference type="Gene3D" id="2.160.20.20">
    <property type="match status" value="1"/>
</dbReference>
<organism evidence="3 4">
    <name type="scientific">Helicobacter mustelae (strain ATCC 43772 / CCUG 25715 / CIP 103759 / LMG 18044 / NCTC 12198 / R85-136P)</name>
    <name type="common">Campylobacter mustelae</name>
    <dbReference type="NCBI Taxonomy" id="679897"/>
    <lineage>
        <taxon>Bacteria</taxon>
        <taxon>Pseudomonadati</taxon>
        <taxon>Campylobacterota</taxon>
        <taxon>Epsilonproteobacteria</taxon>
        <taxon>Campylobacterales</taxon>
        <taxon>Helicobacteraceae</taxon>
        <taxon>Helicobacter</taxon>
    </lineage>
</organism>
<dbReference type="Gene3D" id="2.40.128.130">
    <property type="entry name" value="Autotransporter beta-domain"/>
    <property type="match status" value="1"/>
</dbReference>
<evidence type="ECO:0000259" key="2">
    <source>
        <dbReference type="PROSITE" id="PS51208"/>
    </source>
</evidence>
<dbReference type="KEGG" id="hms:HMU06740"/>
<dbReference type="HOGENOM" id="CLU_324595_0_0_7"/>
<evidence type="ECO:0000256" key="1">
    <source>
        <dbReference type="SAM" id="MobiDB-lite"/>
    </source>
</evidence>
<keyword evidence="4" id="KW-1185">Reference proteome</keyword>
<name>D3UHG0_HELM1</name>
<gene>
    <name evidence="3" type="ordered locus">HMU06740</name>
</gene>
<evidence type="ECO:0000313" key="4">
    <source>
        <dbReference type="Proteomes" id="UP000001522"/>
    </source>
</evidence>
<proteinExistence type="predicted"/>
<dbReference type="InterPro" id="IPR036709">
    <property type="entry name" value="Autotransporte_beta_dom_sf"/>
</dbReference>
<dbReference type="eggNOG" id="COG3468">
    <property type="taxonomic scope" value="Bacteria"/>
</dbReference>
<dbReference type="SUPFAM" id="SSF51126">
    <property type="entry name" value="Pectin lyase-like"/>
    <property type="match status" value="1"/>
</dbReference>
<dbReference type="Proteomes" id="UP000001522">
    <property type="component" value="Chromosome"/>
</dbReference>
<accession>D3UHG0</accession>
<dbReference type="InterPro" id="IPR012332">
    <property type="entry name" value="Autotransporter_pectin_lyase_C"/>
</dbReference>